<protein>
    <submittedName>
        <fullName evidence="3">Acyltransferase domain-containing protein</fullName>
    </submittedName>
</protein>
<sequence>MDIATLRQELGLGPEHASWLHELDRLTPAPAPLPPRDRAPHVLDWFALTGHDAEELVELWPDAAWPATARWLLERMYARIQADLGSPHWWDCPAPMAAADARLRCAPVYAFAAALPMLRAYHARHGVPVEVTAATLADVGRHVAKTRRMYGRVGLELPTWVALHYRGGLYELGRLQYEPSVVGPGETTPPGAPEPGTPVLRLHIPQAGPLDPAAVTASLRRARPFFAAHFGVDYRIASCSSWLLDGQLAHYLPEDANIVDFQRRFTGAAAWAEDGDADVFRFIFDRPEVDLAALASVPQHSRLHRAVVEHLRWGGHWRRCYGWLELP</sequence>
<keyword evidence="3" id="KW-0012">Acyltransferase</keyword>
<name>A0ABP7GGK6_9ACTN</name>
<evidence type="ECO:0000259" key="2">
    <source>
        <dbReference type="Pfam" id="PF18164"/>
    </source>
</evidence>
<feature type="domain" description="N-acyltransferase N-terminal" evidence="1">
    <location>
        <begin position="38"/>
        <end position="167"/>
    </location>
</feature>
<dbReference type="Gene3D" id="3.40.630.120">
    <property type="match status" value="1"/>
</dbReference>
<comment type="caution">
    <text evidence="3">The sequence shown here is derived from an EMBL/GenBank/DDBJ whole genome shotgun (WGS) entry which is preliminary data.</text>
</comment>
<dbReference type="RefSeq" id="WP_344977005.1">
    <property type="nucleotide sequence ID" value="NZ_BAABDD010000046.1"/>
</dbReference>
<evidence type="ECO:0000259" key="1">
    <source>
        <dbReference type="Pfam" id="PF18082"/>
    </source>
</evidence>
<dbReference type="EMBL" id="BAABDD010000046">
    <property type="protein sequence ID" value="GAA3765207.1"/>
    <property type="molecule type" value="Genomic_DNA"/>
</dbReference>
<reference evidence="4" key="1">
    <citation type="journal article" date="2019" name="Int. J. Syst. Evol. Microbiol.">
        <title>The Global Catalogue of Microorganisms (GCM) 10K type strain sequencing project: providing services to taxonomists for standard genome sequencing and annotation.</title>
        <authorList>
            <consortium name="The Broad Institute Genomics Platform"/>
            <consortium name="The Broad Institute Genome Sequencing Center for Infectious Disease"/>
            <person name="Wu L."/>
            <person name="Ma J."/>
        </authorList>
    </citation>
    <scope>NUCLEOTIDE SEQUENCE [LARGE SCALE GENOMIC DNA]</scope>
    <source>
        <strain evidence="4">JCM 17137</strain>
    </source>
</reference>
<evidence type="ECO:0000313" key="3">
    <source>
        <dbReference type="EMBL" id="GAA3765207.1"/>
    </source>
</evidence>
<dbReference type="InterPro" id="IPR041273">
    <property type="entry name" value="NAT_N"/>
</dbReference>
<dbReference type="Pfam" id="PF18164">
    <property type="entry name" value="GNAT_C"/>
    <property type="match status" value="1"/>
</dbReference>
<keyword evidence="4" id="KW-1185">Reference proteome</keyword>
<keyword evidence="3" id="KW-0808">Transferase</keyword>
<feature type="domain" description="GNAT-like C-terminal" evidence="2">
    <location>
        <begin position="169"/>
        <end position="324"/>
    </location>
</feature>
<organism evidence="3 4">
    <name type="scientific">Salinactinospora qingdaonensis</name>
    <dbReference type="NCBI Taxonomy" id="702744"/>
    <lineage>
        <taxon>Bacteria</taxon>
        <taxon>Bacillati</taxon>
        <taxon>Actinomycetota</taxon>
        <taxon>Actinomycetes</taxon>
        <taxon>Streptosporangiales</taxon>
        <taxon>Nocardiopsidaceae</taxon>
        <taxon>Salinactinospora</taxon>
    </lineage>
</organism>
<dbReference type="Pfam" id="PF18082">
    <property type="entry name" value="NAT_N"/>
    <property type="match status" value="1"/>
</dbReference>
<dbReference type="InterPro" id="IPR041644">
    <property type="entry name" value="GNAT_C"/>
</dbReference>
<evidence type="ECO:0000313" key="4">
    <source>
        <dbReference type="Proteomes" id="UP001500908"/>
    </source>
</evidence>
<gene>
    <name evidence="3" type="ORF">GCM10022402_48130</name>
</gene>
<dbReference type="GO" id="GO:0016746">
    <property type="term" value="F:acyltransferase activity"/>
    <property type="evidence" value="ECO:0007669"/>
    <property type="project" value="UniProtKB-KW"/>
</dbReference>
<dbReference type="Proteomes" id="UP001500908">
    <property type="component" value="Unassembled WGS sequence"/>
</dbReference>
<proteinExistence type="predicted"/>
<accession>A0ABP7GGK6</accession>